<keyword evidence="2" id="KW-1185">Reference proteome</keyword>
<reference evidence="1 2" key="1">
    <citation type="submission" date="2020-09" db="EMBL/GenBank/DDBJ databases">
        <title>De no assembly of potato wild relative species, Solanum commersonii.</title>
        <authorList>
            <person name="Cho K."/>
        </authorList>
    </citation>
    <scope>NUCLEOTIDE SEQUENCE [LARGE SCALE GENOMIC DNA]</scope>
    <source>
        <strain evidence="1">LZ3.2</strain>
        <tissue evidence="1">Leaf</tissue>
    </source>
</reference>
<organism evidence="1 2">
    <name type="scientific">Solanum commersonii</name>
    <name type="common">Commerson's wild potato</name>
    <name type="synonym">Commerson's nightshade</name>
    <dbReference type="NCBI Taxonomy" id="4109"/>
    <lineage>
        <taxon>Eukaryota</taxon>
        <taxon>Viridiplantae</taxon>
        <taxon>Streptophyta</taxon>
        <taxon>Embryophyta</taxon>
        <taxon>Tracheophyta</taxon>
        <taxon>Spermatophyta</taxon>
        <taxon>Magnoliopsida</taxon>
        <taxon>eudicotyledons</taxon>
        <taxon>Gunneridae</taxon>
        <taxon>Pentapetalae</taxon>
        <taxon>asterids</taxon>
        <taxon>lamiids</taxon>
        <taxon>Solanales</taxon>
        <taxon>Solanaceae</taxon>
        <taxon>Solanoideae</taxon>
        <taxon>Solaneae</taxon>
        <taxon>Solanum</taxon>
    </lineage>
</organism>
<accession>A0A9J5WAV9</accession>
<sequence>MTTSLLEREEGSVDSENVWILGQSMMVSLEKEDGSVDSETDGNLFSVEPIASSLAPPMYEKISA</sequence>
<proteinExistence type="predicted"/>
<dbReference type="AlphaFoldDB" id="A0A9J5WAV9"/>
<protein>
    <submittedName>
        <fullName evidence="1">Uncharacterized protein</fullName>
    </submittedName>
</protein>
<evidence type="ECO:0000313" key="2">
    <source>
        <dbReference type="Proteomes" id="UP000824120"/>
    </source>
</evidence>
<name>A0A9J5WAV9_SOLCO</name>
<dbReference type="Proteomes" id="UP000824120">
    <property type="component" value="Chromosome 12"/>
</dbReference>
<evidence type="ECO:0000313" key="1">
    <source>
        <dbReference type="EMBL" id="KAG5572682.1"/>
    </source>
</evidence>
<dbReference type="EMBL" id="JACXVP010000012">
    <property type="protein sequence ID" value="KAG5572682.1"/>
    <property type="molecule type" value="Genomic_DNA"/>
</dbReference>
<gene>
    <name evidence="1" type="ORF">H5410_062448</name>
</gene>
<comment type="caution">
    <text evidence="1">The sequence shown here is derived from an EMBL/GenBank/DDBJ whole genome shotgun (WGS) entry which is preliminary data.</text>
</comment>